<dbReference type="PANTHER" id="PTHR43270:SF12">
    <property type="entry name" value="SUCCINYL-DIAMINOPIMELATE DESUCCINYLASE"/>
    <property type="match status" value="1"/>
</dbReference>
<keyword evidence="3" id="KW-0378">Hydrolase</keyword>
<sequence length="462" mass="49537">MTDTLNQVLAQADASLPRSLERLFALLRIPSISAQPRHASDCRTAAEWLREDLASLGFASRVAETPGHPMVVGHQENAQGPHVLFYGHYDVQPTDPLALWHSDPFDPRLVTEADGRKVIVARGASDDKGQLMTFIEACRAWKSVTGALPLNVSVLIEGEEESGGINLLPFLKANAAELHADVALICDTNMPNRTTPAITTGLRGLVGEEVVIECATHDLHSGMYGNAARNPIEVLCKILATIRDENGRVTLPGFYDGIVDAPDAVRAQWRGLYPDDAETLGPVGLSLAAGETGYSAIEQIWMRPTFEINGISGGYEDDGFKTVLPARAMAKISFRLVPGQDPLAIRDAFRTRVKEMLPPDAKIHFAPHGASTGFAVPADGPYLAPALGALTQEWGVPAVAIGSGGSIPVVAEIKEALGIDSLLVGFAQSDDRIHSPNEQYGVESFHRGIRSWVRVLAALAQG</sequence>
<evidence type="ECO:0000256" key="2">
    <source>
        <dbReference type="ARBA" id="ARBA00022723"/>
    </source>
</evidence>
<dbReference type="Pfam" id="PF07687">
    <property type="entry name" value="M20_dimer"/>
    <property type="match status" value="1"/>
</dbReference>
<dbReference type="NCBIfam" id="NF006579">
    <property type="entry name" value="PRK09104.1"/>
    <property type="match status" value="1"/>
</dbReference>
<dbReference type="InterPro" id="IPR002933">
    <property type="entry name" value="Peptidase_M20"/>
</dbReference>
<accession>A0AA35Y1A7</accession>
<reference evidence="5" key="1">
    <citation type="submission" date="2023-03" db="EMBL/GenBank/DDBJ databases">
        <authorList>
            <person name="Cleenwerck I."/>
        </authorList>
    </citation>
    <scope>NUCLEOTIDE SEQUENCE</scope>
    <source>
        <strain evidence="5">LMG 32879</strain>
    </source>
</reference>
<protein>
    <submittedName>
        <fullName evidence="5">M20/M25/M40 family metallo-hydrolase</fullName>
    </submittedName>
</protein>
<evidence type="ECO:0000313" key="5">
    <source>
        <dbReference type="EMBL" id="CAI9120436.1"/>
    </source>
</evidence>
<name>A0AA35Y1A7_9PROT</name>
<organism evidence="5 6">
    <name type="scientific">Brytella acorum</name>
    <dbReference type="NCBI Taxonomy" id="2959299"/>
    <lineage>
        <taxon>Bacteria</taxon>
        <taxon>Pseudomonadati</taxon>
        <taxon>Pseudomonadota</taxon>
        <taxon>Alphaproteobacteria</taxon>
        <taxon>Acetobacterales</taxon>
        <taxon>Acetobacteraceae</taxon>
        <taxon>Brytella</taxon>
    </lineage>
</organism>
<evidence type="ECO:0000256" key="3">
    <source>
        <dbReference type="ARBA" id="ARBA00022801"/>
    </source>
</evidence>
<keyword evidence="2" id="KW-0479">Metal-binding</keyword>
<dbReference type="GO" id="GO:0046872">
    <property type="term" value="F:metal ion binding"/>
    <property type="evidence" value="ECO:0007669"/>
    <property type="project" value="UniProtKB-KW"/>
</dbReference>
<evidence type="ECO:0000313" key="6">
    <source>
        <dbReference type="Proteomes" id="UP001176960"/>
    </source>
</evidence>
<dbReference type="PANTHER" id="PTHR43270">
    <property type="entry name" value="BETA-ALA-HIS DIPEPTIDASE"/>
    <property type="match status" value="1"/>
</dbReference>
<keyword evidence="1" id="KW-0645">Protease</keyword>
<dbReference type="NCBIfam" id="NF005914">
    <property type="entry name" value="PRK07907.1"/>
    <property type="match status" value="1"/>
</dbReference>
<dbReference type="AlphaFoldDB" id="A0AA35Y1A7"/>
<proteinExistence type="predicted"/>
<dbReference type="InterPro" id="IPR011650">
    <property type="entry name" value="Peptidase_M20_dimer"/>
</dbReference>
<dbReference type="GO" id="GO:0008233">
    <property type="term" value="F:peptidase activity"/>
    <property type="evidence" value="ECO:0007669"/>
    <property type="project" value="UniProtKB-KW"/>
</dbReference>
<dbReference type="Pfam" id="PF01546">
    <property type="entry name" value="Peptidase_M20"/>
    <property type="match status" value="1"/>
</dbReference>
<dbReference type="InterPro" id="IPR051458">
    <property type="entry name" value="Cyt/Met_Dipeptidase"/>
</dbReference>
<dbReference type="Gene3D" id="3.30.70.360">
    <property type="match status" value="1"/>
</dbReference>
<dbReference type="GO" id="GO:0006508">
    <property type="term" value="P:proteolysis"/>
    <property type="evidence" value="ECO:0007669"/>
    <property type="project" value="UniProtKB-KW"/>
</dbReference>
<gene>
    <name evidence="5" type="ORF">LMG32879_001269</name>
</gene>
<dbReference type="Gene3D" id="3.40.630.10">
    <property type="entry name" value="Zn peptidases"/>
    <property type="match status" value="1"/>
</dbReference>
<dbReference type="SUPFAM" id="SSF53187">
    <property type="entry name" value="Zn-dependent exopeptidases"/>
    <property type="match status" value="1"/>
</dbReference>
<evidence type="ECO:0000259" key="4">
    <source>
        <dbReference type="Pfam" id="PF07687"/>
    </source>
</evidence>
<comment type="caution">
    <text evidence="5">The sequence shown here is derived from an EMBL/GenBank/DDBJ whole genome shotgun (WGS) entry which is preliminary data.</text>
</comment>
<feature type="domain" description="Peptidase M20 dimerisation" evidence="4">
    <location>
        <begin position="201"/>
        <end position="360"/>
    </location>
</feature>
<keyword evidence="6" id="KW-1185">Reference proteome</keyword>
<evidence type="ECO:0000256" key="1">
    <source>
        <dbReference type="ARBA" id="ARBA00022670"/>
    </source>
</evidence>
<dbReference type="Proteomes" id="UP001176960">
    <property type="component" value="Unassembled WGS sequence"/>
</dbReference>
<dbReference type="RefSeq" id="WP_289840561.1">
    <property type="nucleotide sequence ID" value="NZ_CATKSH010000006.1"/>
</dbReference>
<dbReference type="EMBL" id="CATKSH010000006">
    <property type="protein sequence ID" value="CAI9120436.1"/>
    <property type="molecule type" value="Genomic_DNA"/>
</dbReference>